<evidence type="ECO:0000313" key="7">
    <source>
        <dbReference type="EMBL" id="HIT40440.1"/>
    </source>
</evidence>
<proteinExistence type="inferred from homology"/>
<dbReference type="GO" id="GO:0005737">
    <property type="term" value="C:cytoplasm"/>
    <property type="evidence" value="ECO:0007669"/>
    <property type="project" value="TreeGrafter"/>
</dbReference>
<evidence type="ECO:0000256" key="4">
    <source>
        <dbReference type="ARBA" id="ARBA00022723"/>
    </source>
</evidence>
<organism evidence="7 8">
    <name type="scientific">Candidatus Caccoplasma intestinavium</name>
    <dbReference type="NCBI Taxonomy" id="2840716"/>
    <lineage>
        <taxon>Bacteria</taxon>
        <taxon>Pseudomonadati</taxon>
        <taxon>Bacteroidota</taxon>
        <taxon>Bacteroidia</taxon>
        <taxon>Bacteroidales</taxon>
        <taxon>Bacteroidaceae</taxon>
        <taxon>Bacteroidaceae incertae sedis</taxon>
        <taxon>Candidatus Caccoplasma</taxon>
    </lineage>
</organism>
<evidence type="ECO:0000256" key="3">
    <source>
        <dbReference type="ARBA" id="ARBA00022112"/>
    </source>
</evidence>
<dbReference type="PANTHER" id="PTHR13799:SF14">
    <property type="entry name" value="GTP CYCLOHYDROLASE 1 TYPE 2 HOMOLOG"/>
    <property type="match status" value="1"/>
</dbReference>
<evidence type="ECO:0000256" key="6">
    <source>
        <dbReference type="PIRSR" id="PIRSR602678-1"/>
    </source>
</evidence>
<evidence type="ECO:0000256" key="2">
    <source>
        <dbReference type="ARBA" id="ARBA00011643"/>
    </source>
</evidence>
<dbReference type="PANTHER" id="PTHR13799">
    <property type="entry name" value="NGG1 INTERACTING FACTOR 3"/>
    <property type="match status" value="1"/>
</dbReference>
<feature type="binding site" evidence="6">
    <location>
        <position position="64"/>
    </location>
    <ligand>
        <name>a divalent metal cation</name>
        <dbReference type="ChEBI" id="CHEBI:60240"/>
        <label>2</label>
    </ligand>
</feature>
<keyword evidence="4 5" id="KW-0479">Metal-binding</keyword>
<dbReference type="EMBL" id="DVKT01000076">
    <property type="protein sequence ID" value="HIT40440.1"/>
    <property type="molecule type" value="Genomic_DNA"/>
</dbReference>
<comment type="subunit">
    <text evidence="2">Homohexamer.</text>
</comment>
<dbReference type="Proteomes" id="UP000886722">
    <property type="component" value="Unassembled WGS sequence"/>
</dbReference>
<accession>A0A9D1GG97</accession>
<feature type="binding site" evidence="6">
    <location>
        <position position="331"/>
    </location>
    <ligand>
        <name>a divalent metal cation</name>
        <dbReference type="ChEBI" id="CHEBI:60240"/>
        <label>1</label>
    </ligand>
</feature>
<dbReference type="InterPro" id="IPR017221">
    <property type="entry name" value="DUF34/NIF3_bac"/>
</dbReference>
<sequence length="364" mass="40558">MTVGEILRAIEEVAPLSLQESYDNAGLLTGSRDMVARAALVCVDVTEEVIDDAISQRANLVISHHPLVFKPLKSFTGENYIERTLIKALKNDIAIYSCHTNMDNAWNGVNFKMAEMLGLFNLSILSPVPRNLLKLVTYVPVNSADNVRRALFEAGAGTVGNYDCCSYNTDGFGTFRAGENARPYCGEIGELHKEREIRVEVVLPRHIRSRVVRTLLQIHPYEEPAFDLLPIENEWVQAGAGVVGELLCPMDEMDFLQRLKSIFKAGCVKHTSLTGRKIRQVALCGGSGAFLIPQAVSQGVDAFVTGEIKYHEYFGCEDAVLLAEIGHYESEQYTKDIFCEIITKNFPTFACYYTKVETNPINYL</sequence>
<feature type="binding site" evidence="6">
    <location>
        <position position="103"/>
    </location>
    <ligand>
        <name>a divalent metal cation</name>
        <dbReference type="ChEBI" id="CHEBI:60240"/>
        <label>1</label>
    </ligand>
</feature>
<comment type="similarity">
    <text evidence="1 5">Belongs to the GTP cyclohydrolase I type 2/NIF3 family.</text>
</comment>
<dbReference type="Gene3D" id="3.40.1390.30">
    <property type="entry name" value="NIF3 (NGG1p interacting factor 3)-like"/>
    <property type="match status" value="1"/>
</dbReference>
<dbReference type="InterPro" id="IPR036069">
    <property type="entry name" value="DUF34/NIF3_sf"/>
</dbReference>
<feature type="binding site" evidence="6">
    <location>
        <position position="65"/>
    </location>
    <ligand>
        <name>a divalent metal cation</name>
        <dbReference type="ChEBI" id="CHEBI:60240"/>
        <label>1</label>
    </ligand>
</feature>
<reference evidence="7" key="1">
    <citation type="submission" date="2020-10" db="EMBL/GenBank/DDBJ databases">
        <authorList>
            <person name="Gilroy R."/>
        </authorList>
    </citation>
    <scope>NUCLEOTIDE SEQUENCE</scope>
    <source>
        <strain evidence="7">21143</strain>
    </source>
</reference>
<dbReference type="FunFam" id="3.30.70.120:FF:000006">
    <property type="entry name" value="GTP cyclohydrolase 1 type 2 homolog"/>
    <property type="match status" value="1"/>
</dbReference>
<dbReference type="GO" id="GO:0046872">
    <property type="term" value="F:metal ion binding"/>
    <property type="evidence" value="ECO:0007669"/>
    <property type="project" value="UniProtKB-UniRule"/>
</dbReference>
<evidence type="ECO:0000256" key="5">
    <source>
        <dbReference type="PIRNR" id="PIRNR037489"/>
    </source>
</evidence>
<protein>
    <recommendedName>
        <fullName evidence="3 5">GTP cyclohydrolase 1 type 2 homolog</fullName>
    </recommendedName>
</protein>
<dbReference type="Pfam" id="PF01784">
    <property type="entry name" value="DUF34_NIF3"/>
    <property type="match status" value="1"/>
</dbReference>
<reference evidence="7" key="2">
    <citation type="journal article" date="2021" name="PeerJ">
        <title>Extensive microbial diversity within the chicken gut microbiome revealed by metagenomics and culture.</title>
        <authorList>
            <person name="Gilroy R."/>
            <person name="Ravi A."/>
            <person name="Getino M."/>
            <person name="Pursley I."/>
            <person name="Horton D.L."/>
            <person name="Alikhan N.F."/>
            <person name="Baker D."/>
            <person name="Gharbi K."/>
            <person name="Hall N."/>
            <person name="Watson M."/>
            <person name="Adriaenssens E.M."/>
            <person name="Foster-Nyarko E."/>
            <person name="Jarju S."/>
            <person name="Secka A."/>
            <person name="Antonio M."/>
            <person name="Oren A."/>
            <person name="Chaudhuri R.R."/>
            <person name="La Ragione R."/>
            <person name="Hildebrand F."/>
            <person name="Pallen M.J."/>
        </authorList>
    </citation>
    <scope>NUCLEOTIDE SEQUENCE</scope>
    <source>
        <strain evidence="7">21143</strain>
    </source>
</reference>
<dbReference type="InterPro" id="IPR002678">
    <property type="entry name" value="DUF34/NIF3"/>
</dbReference>
<feature type="binding site" evidence="6">
    <location>
        <position position="327"/>
    </location>
    <ligand>
        <name>a divalent metal cation</name>
        <dbReference type="ChEBI" id="CHEBI:60240"/>
        <label>1</label>
    </ligand>
</feature>
<dbReference type="AlphaFoldDB" id="A0A9D1GG97"/>
<name>A0A9D1GG97_9BACT</name>
<dbReference type="SUPFAM" id="SSF102705">
    <property type="entry name" value="NIF3 (NGG1p interacting factor 3)-like"/>
    <property type="match status" value="1"/>
</dbReference>
<gene>
    <name evidence="7" type="ORF">IAD06_10475</name>
</gene>
<dbReference type="FunFam" id="3.40.1390.30:FF:000001">
    <property type="entry name" value="GTP cyclohydrolase 1 type 2"/>
    <property type="match status" value="1"/>
</dbReference>
<dbReference type="InterPro" id="IPR015867">
    <property type="entry name" value="N-reg_PII/ATP_PRibTrfase_C"/>
</dbReference>
<evidence type="ECO:0000256" key="1">
    <source>
        <dbReference type="ARBA" id="ARBA00006964"/>
    </source>
</evidence>
<evidence type="ECO:0000313" key="8">
    <source>
        <dbReference type="Proteomes" id="UP000886722"/>
    </source>
</evidence>
<comment type="caution">
    <text evidence="7">The sequence shown here is derived from an EMBL/GenBank/DDBJ whole genome shotgun (WGS) entry which is preliminary data.</text>
</comment>
<dbReference type="Gene3D" id="3.30.70.120">
    <property type="match status" value="1"/>
</dbReference>
<dbReference type="NCBIfam" id="TIGR00486">
    <property type="entry name" value="YbgI_SA1388"/>
    <property type="match status" value="1"/>
</dbReference>
<dbReference type="PIRSF" id="PIRSF037489">
    <property type="entry name" value="UCP037489_NIF3_YqfO"/>
    <property type="match status" value="1"/>
</dbReference>